<dbReference type="Proteomes" id="UP001558713">
    <property type="component" value="Unassembled WGS sequence"/>
</dbReference>
<organism evidence="1 2">
    <name type="scientific">Cardamine amara subsp. amara</name>
    <dbReference type="NCBI Taxonomy" id="228776"/>
    <lineage>
        <taxon>Eukaryota</taxon>
        <taxon>Viridiplantae</taxon>
        <taxon>Streptophyta</taxon>
        <taxon>Embryophyta</taxon>
        <taxon>Tracheophyta</taxon>
        <taxon>Spermatophyta</taxon>
        <taxon>Magnoliopsida</taxon>
        <taxon>eudicotyledons</taxon>
        <taxon>Gunneridae</taxon>
        <taxon>Pentapetalae</taxon>
        <taxon>rosids</taxon>
        <taxon>malvids</taxon>
        <taxon>Brassicales</taxon>
        <taxon>Brassicaceae</taxon>
        <taxon>Cardamineae</taxon>
        <taxon>Cardamine</taxon>
    </lineage>
</organism>
<dbReference type="AlphaFoldDB" id="A0ABD1ATM0"/>
<protein>
    <submittedName>
        <fullName evidence="1">Uncharacterized protein</fullName>
    </submittedName>
</protein>
<gene>
    <name evidence="1" type="ORF">V5N11_010667</name>
</gene>
<reference evidence="1 2" key="1">
    <citation type="submission" date="2024-04" db="EMBL/GenBank/DDBJ databases">
        <title>Genome assembly C_amara_ONT_v2.</title>
        <authorList>
            <person name="Yant L."/>
            <person name="Moore C."/>
            <person name="Slenker M."/>
        </authorList>
    </citation>
    <scope>NUCLEOTIDE SEQUENCE [LARGE SCALE GENOMIC DNA]</scope>
    <source>
        <tissue evidence="1">Leaf</tissue>
    </source>
</reference>
<evidence type="ECO:0000313" key="1">
    <source>
        <dbReference type="EMBL" id="KAL1210092.1"/>
    </source>
</evidence>
<sequence length="66" mass="7492">MKCYLEQIASSESATAMNSVSIILEFHVASEFSAINQCRINVKCLVSCMWVNRQAIHELWMPVIDT</sequence>
<name>A0ABD1ATM0_CARAN</name>
<proteinExistence type="predicted"/>
<accession>A0ABD1ATM0</accession>
<dbReference type="EMBL" id="JBANAX010000401">
    <property type="protein sequence ID" value="KAL1210092.1"/>
    <property type="molecule type" value="Genomic_DNA"/>
</dbReference>
<evidence type="ECO:0000313" key="2">
    <source>
        <dbReference type="Proteomes" id="UP001558713"/>
    </source>
</evidence>
<keyword evidence="2" id="KW-1185">Reference proteome</keyword>
<comment type="caution">
    <text evidence="1">The sequence shown here is derived from an EMBL/GenBank/DDBJ whole genome shotgun (WGS) entry which is preliminary data.</text>
</comment>